<gene>
    <name evidence="1" type="ORF">BV22DRAFT_835043</name>
</gene>
<sequence length="196" mass="22341">MLQGLPYDILVEIASLLPTRSMIHLRQVSKLFQQLSYDRSVWAKIYRSSSLLRPPGPFTWQSAQFFEQASVRSSRLHLNWPPNPKAKPVASRTINVGQINIFGLLSGRWMIMLKDHRQIRCYDLDAVEEVRNTRRAPYTIVYETSTNSRIDFFKCASAFDGDGQPLGFVVTGETTGKGTDRGVLFVLTSRRYEAAH</sequence>
<dbReference type="EMBL" id="MU266616">
    <property type="protein sequence ID" value="KAH7919952.1"/>
    <property type="molecule type" value="Genomic_DNA"/>
</dbReference>
<comment type="caution">
    <text evidence="1">The sequence shown here is derived from an EMBL/GenBank/DDBJ whole genome shotgun (WGS) entry which is preliminary data.</text>
</comment>
<keyword evidence="2" id="KW-1185">Reference proteome</keyword>
<accession>A0ACB8B5E1</accession>
<proteinExistence type="predicted"/>
<reference evidence="1" key="1">
    <citation type="journal article" date="2021" name="New Phytol.">
        <title>Evolutionary innovations through gain and loss of genes in the ectomycorrhizal Boletales.</title>
        <authorList>
            <person name="Wu G."/>
            <person name="Miyauchi S."/>
            <person name="Morin E."/>
            <person name="Kuo A."/>
            <person name="Drula E."/>
            <person name="Varga T."/>
            <person name="Kohler A."/>
            <person name="Feng B."/>
            <person name="Cao Y."/>
            <person name="Lipzen A."/>
            <person name="Daum C."/>
            <person name="Hundley H."/>
            <person name="Pangilinan J."/>
            <person name="Johnson J."/>
            <person name="Barry K."/>
            <person name="LaButti K."/>
            <person name="Ng V."/>
            <person name="Ahrendt S."/>
            <person name="Min B."/>
            <person name="Choi I.G."/>
            <person name="Park H."/>
            <person name="Plett J.M."/>
            <person name="Magnuson J."/>
            <person name="Spatafora J.W."/>
            <person name="Nagy L.G."/>
            <person name="Henrissat B."/>
            <person name="Grigoriev I.V."/>
            <person name="Yang Z.L."/>
            <person name="Xu J."/>
            <person name="Martin F.M."/>
        </authorList>
    </citation>
    <scope>NUCLEOTIDE SEQUENCE</scope>
    <source>
        <strain evidence="1">KUC20120723A-06</strain>
    </source>
</reference>
<dbReference type="Proteomes" id="UP000790709">
    <property type="component" value="Unassembled WGS sequence"/>
</dbReference>
<evidence type="ECO:0000313" key="1">
    <source>
        <dbReference type="EMBL" id="KAH7919952.1"/>
    </source>
</evidence>
<evidence type="ECO:0000313" key="2">
    <source>
        <dbReference type="Proteomes" id="UP000790709"/>
    </source>
</evidence>
<organism evidence="1 2">
    <name type="scientific">Leucogyrophana mollusca</name>
    <dbReference type="NCBI Taxonomy" id="85980"/>
    <lineage>
        <taxon>Eukaryota</taxon>
        <taxon>Fungi</taxon>
        <taxon>Dikarya</taxon>
        <taxon>Basidiomycota</taxon>
        <taxon>Agaricomycotina</taxon>
        <taxon>Agaricomycetes</taxon>
        <taxon>Agaricomycetidae</taxon>
        <taxon>Boletales</taxon>
        <taxon>Boletales incertae sedis</taxon>
        <taxon>Leucogyrophana</taxon>
    </lineage>
</organism>
<protein>
    <submittedName>
        <fullName evidence="1">Uncharacterized protein</fullName>
    </submittedName>
</protein>
<name>A0ACB8B5E1_9AGAM</name>